<dbReference type="InterPro" id="IPR012341">
    <property type="entry name" value="6hp_glycosidase-like_sf"/>
</dbReference>
<organism evidence="2 3">
    <name type="scientific">Marininema halotolerans</name>
    <dbReference type="NCBI Taxonomy" id="1155944"/>
    <lineage>
        <taxon>Bacteria</taxon>
        <taxon>Bacillati</taxon>
        <taxon>Bacillota</taxon>
        <taxon>Bacilli</taxon>
        <taxon>Bacillales</taxon>
        <taxon>Thermoactinomycetaceae</taxon>
        <taxon>Marininema</taxon>
    </lineage>
</organism>
<dbReference type="SUPFAM" id="SSF48208">
    <property type="entry name" value="Six-hairpin glycosidases"/>
    <property type="match status" value="1"/>
</dbReference>
<evidence type="ECO:0000313" key="2">
    <source>
        <dbReference type="EMBL" id="SFS41989.1"/>
    </source>
</evidence>
<dbReference type="Gene3D" id="1.50.10.20">
    <property type="match status" value="1"/>
</dbReference>
<dbReference type="RefSeq" id="WP_091833607.1">
    <property type="nucleotide sequence ID" value="NZ_FPAA01000002.1"/>
</dbReference>
<proteinExistence type="predicted"/>
<gene>
    <name evidence="2" type="ORF">SAMN05444972_10244</name>
</gene>
<dbReference type="InterPro" id="IPR036249">
    <property type="entry name" value="Thioredoxin-like_sf"/>
</dbReference>
<dbReference type="InterPro" id="IPR024705">
    <property type="entry name" value="Ssp411"/>
</dbReference>
<reference evidence="3" key="1">
    <citation type="submission" date="2016-10" db="EMBL/GenBank/DDBJ databases">
        <authorList>
            <person name="Varghese N."/>
            <person name="Submissions S."/>
        </authorList>
    </citation>
    <scope>NUCLEOTIDE SEQUENCE [LARGE SCALE GENOMIC DNA]</scope>
    <source>
        <strain evidence="3">DSM 45789</strain>
    </source>
</reference>
<dbReference type="Gene3D" id="3.40.30.10">
    <property type="entry name" value="Glutaredoxin"/>
    <property type="match status" value="1"/>
</dbReference>
<dbReference type="EMBL" id="FPAA01000002">
    <property type="protein sequence ID" value="SFS41989.1"/>
    <property type="molecule type" value="Genomic_DNA"/>
</dbReference>
<feature type="domain" description="Spermatogenesis-associated protein 20-like TRX" evidence="1">
    <location>
        <begin position="4"/>
        <end position="166"/>
    </location>
</feature>
<dbReference type="Proteomes" id="UP000198660">
    <property type="component" value="Unassembled WGS sequence"/>
</dbReference>
<evidence type="ECO:0000259" key="1">
    <source>
        <dbReference type="Pfam" id="PF03190"/>
    </source>
</evidence>
<dbReference type="SUPFAM" id="SSF52833">
    <property type="entry name" value="Thioredoxin-like"/>
    <property type="match status" value="1"/>
</dbReference>
<dbReference type="Gene3D" id="1.50.10.10">
    <property type="match status" value="1"/>
</dbReference>
<dbReference type="AlphaFoldDB" id="A0A1I6PP72"/>
<dbReference type="PIRSF" id="PIRSF006402">
    <property type="entry name" value="UCP006402_thioredoxin"/>
    <property type="match status" value="1"/>
</dbReference>
<name>A0A1I6PP72_9BACL</name>
<sequence>MTEPNRLIKEKSPYLLQHAYNPVDWYPWGDAAFEKAKKEDKPVFLSIGYSTCHWCHVMEKESFEDEEVAYLLNEWYVPIKVDREERPDVDHLYMTVCQALTGHGGWPLTVILTPEQKPFFAGTYFPKTPRYGQPGLMDILHRVAQVWKDEREQAENAGEKITQALQTQLLHSEQGEWAEEVLAEAYHEFASTFDEQWGGFGGAPKFPRSHDLMFLLRYWLTHKDSKALSMVEKTLEGMRQGGIYDHIGYGFARYAVDEKWQVPHFEKMLYDNALLAYTYLEAYQATKKETYAQTAREIFTYVLRDMTAPEGGFYSAEDADSEGVEGKFYVWTPMEVKQVLGEVEGEFFCRCYDIREDGNFEGKSIPNRIGQSMASLVSQFNMTEEELSTRLEEGRKRLFDVREGRLRPHKDDKVLTAWNGLMIAALAKGARVLGEEKYAEAAIRSLTFIEQKLVREDGRLLARWRDGEAGILAYLDDYALLSWGLIELYEATFQPQYIQKALKRSEEMLALFADEEEGGLFFTGGDSEQLLTRTKETTDGAMPSGNGVATLNLLRLARITADPAWDRRAQRQLSAFAKTMSNAPMAYTFTLMAVQFTFANPMEVVISSKAKDATTKKMLRLVQEAFLPNAILLYQSEELKDEIAHILPHTTEQLPLVEQATAYICQQYACERPMTSLSELEGRLIGR</sequence>
<dbReference type="InterPro" id="IPR004879">
    <property type="entry name" value="Ssp411-like_TRX"/>
</dbReference>
<dbReference type="GO" id="GO:0005975">
    <property type="term" value="P:carbohydrate metabolic process"/>
    <property type="evidence" value="ECO:0007669"/>
    <property type="project" value="InterPro"/>
</dbReference>
<accession>A0A1I6PP72</accession>
<keyword evidence="3" id="KW-1185">Reference proteome</keyword>
<protein>
    <recommendedName>
        <fullName evidence="1">Spermatogenesis-associated protein 20-like TRX domain-containing protein</fullName>
    </recommendedName>
</protein>
<dbReference type="CDD" id="cd02955">
    <property type="entry name" value="SSP411"/>
    <property type="match status" value="1"/>
</dbReference>
<dbReference type="PANTHER" id="PTHR42899">
    <property type="entry name" value="SPERMATOGENESIS-ASSOCIATED PROTEIN 20"/>
    <property type="match status" value="1"/>
</dbReference>
<dbReference type="InterPro" id="IPR008928">
    <property type="entry name" value="6-hairpin_glycosidase_sf"/>
</dbReference>
<dbReference type="OrthoDB" id="9762614at2"/>
<dbReference type="PANTHER" id="PTHR42899:SF1">
    <property type="entry name" value="SPERMATOGENESIS-ASSOCIATED PROTEIN 20"/>
    <property type="match status" value="1"/>
</dbReference>
<evidence type="ECO:0000313" key="3">
    <source>
        <dbReference type="Proteomes" id="UP000198660"/>
    </source>
</evidence>
<dbReference type="Pfam" id="PF03190">
    <property type="entry name" value="Thioredox_DsbH"/>
    <property type="match status" value="1"/>
</dbReference>